<dbReference type="InterPro" id="IPR001107">
    <property type="entry name" value="Band_7"/>
</dbReference>
<organism evidence="4 5">
    <name type="scientific">Acidomonas methanolica NBRC 104435</name>
    <dbReference type="NCBI Taxonomy" id="1231351"/>
    <lineage>
        <taxon>Bacteria</taxon>
        <taxon>Pseudomonadati</taxon>
        <taxon>Pseudomonadota</taxon>
        <taxon>Alphaproteobacteria</taxon>
        <taxon>Acetobacterales</taxon>
        <taxon>Acetobacteraceae</taxon>
        <taxon>Acidomonas</taxon>
    </lineage>
</organism>
<dbReference type="SUPFAM" id="SSF117892">
    <property type="entry name" value="Band 7/SPFH domain"/>
    <property type="match status" value="1"/>
</dbReference>
<dbReference type="Pfam" id="PF01145">
    <property type="entry name" value="Band_7"/>
    <property type="match status" value="1"/>
</dbReference>
<evidence type="ECO:0000313" key="4">
    <source>
        <dbReference type="EMBL" id="GAJ27773.1"/>
    </source>
</evidence>
<dbReference type="InterPro" id="IPR036013">
    <property type="entry name" value="Band_7/SPFH_dom_sf"/>
</dbReference>
<dbReference type="EMBL" id="BAND01000006">
    <property type="protein sequence ID" value="GAJ27773.1"/>
    <property type="molecule type" value="Genomic_DNA"/>
</dbReference>
<reference evidence="5" key="1">
    <citation type="journal article" date="2014" name="FEMS Microbiol. Lett.">
        <title>Draft Genomic DNA Sequence of the Facultatively Methylotrophic Bacterium Acidomonas methanolica type strain MB58.</title>
        <authorList>
            <person name="Higashiura N."/>
            <person name="Hadano H."/>
            <person name="Hirakawa H."/>
            <person name="Matsutani M."/>
            <person name="Takabe S."/>
            <person name="Matsushita K."/>
            <person name="Azuma Y."/>
        </authorList>
    </citation>
    <scope>NUCLEOTIDE SEQUENCE [LARGE SCALE GENOMIC DNA]</scope>
    <source>
        <strain evidence="5">MB58</strain>
    </source>
</reference>
<dbReference type="SMART" id="SM00244">
    <property type="entry name" value="PHB"/>
    <property type="match status" value="1"/>
</dbReference>
<gene>
    <name evidence="4" type="ORF">Amme_006_004</name>
</gene>
<accession>A0A023D0U4</accession>
<dbReference type="PANTHER" id="PTHR42911">
    <property type="entry name" value="MODULATOR OF FTSH PROTEASE HFLC"/>
    <property type="match status" value="1"/>
</dbReference>
<reference evidence="4 5" key="2">
    <citation type="journal article" date="2014" name="FEMS Microbiol. Lett.">
        <title>Draft genomic DNA sequence of the facultatively methylotrophic bacterium Acidomonas methanolica type strain MB58.</title>
        <authorList>
            <person name="Higashiura N."/>
            <person name="Hadano H."/>
            <person name="Hirakawa H."/>
            <person name="Matsutani M."/>
            <person name="Takabe S."/>
            <person name="Matsushita K."/>
            <person name="Azuma Y."/>
        </authorList>
    </citation>
    <scope>NUCLEOTIDE SEQUENCE [LARGE SCALE GENOMIC DNA]</scope>
    <source>
        <strain evidence="4 5">MB58</strain>
    </source>
</reference>
<comment type="caution">
    <text evidence="4">The sequence shown here is derived from an EMBL/GenBank/DDBJ whole genome shotgun (WGS) entry which is preliminary data.</text>
</comment>
<dbReference type="GO" id="GO:0016020">
    <property type="term" value="C:membrane"/>
    <property type="evidence" value="ECO:0007669"/>
    <property type="project" value="UniProtKB-SubCell"/>
</dbReference>
<keyword evidence="5" id="KW-1185">Reference proteome</keyword>
<sequence>MWNDKKLPDIHRLTPRFMMQAVALGVLALLVLGVVFGCYVQVEQQEVAVISRFGAFSRIATPGLNFKLPYIESVTTFPTATQQLEIRKSEVFTADNQAIGVTMLVQYDVPPEDVKLLYERFPSYQQRIYTLANDRMKIAFGTRLVADVPSNRSQIEAEILQAVAANALHLYGVHVTEIQITDLDYSRAFREAIDQMTRAKAEVTKAEQLRQQAVKDAERQQIAAKGNSDAAIAEARGKAEALRLQAEAEAAATRVKGEAEADAIRAQASSLGASPNYVQYEQARRWNGQLPATILGSQTLPVLGLGKQGG</sequence>
<name>A0A023D0U4_ACIMT</name>
<comment type="subcellular location">
    <subcellularLocation>
        <location evidence="1">Membrane</location>
        <topology evidence="1">Single-pass membrane protein</topology>
    </subcellularLocation>
</comment>
<keyword evidence="2" id="KW-0175">Coiled coil</keyword>
<proteinExistence type="predicted"/>
<evidence type="ECO:0000259" key="3">
    <source>
        <dbReference type="SMART" id="SM00244"/>
    </source>
</evidence>
<dbReference type="Proteomes" id="UP000019760">
    <property type="component" value="Unassembled WGS sequence"/>
</dbReference>
<feature type="coiled-coil region" evidence="2">
    <location>
        <begin position="189"/>
        <end position="216"/>
    </location>
</feature>
<evidence type="ECO:0000256" key="1">
    <source>
        <dbReference type="ARBA" id="ARBA00004167"/>
    </source>
</evidence>
<dbReference type="Gene3D" id="3.30.479.30">
    <property type="entry name" value="Band 7 domain"/>
    <property type="match status" value="1"/>
</dbReference>
<dbReference type="AlphaFoldDB" id="A0A023D0U4"/>
<dbReference type="InterPro" id="IPR000163">
    <property type="entry name" value="Prohibitin"/>
</dbReference>
<evidence type="ECO:0000313" key="5">
    <source>
        <dbReference type="Proteomes" id="UP000019760"/>
    </source>
</evidence>
<protein>
    <recommendedName>
        <fullName evidence="3">Band 7 domain-containing protein</fullName>
    </recommendedName>
</protein>
<feature type="domain" description="Band 7" evidence="3">
    <location>
        <begin position="37"/>
        <end position="197"/>
    </location>
</feature>
<evidence type="ECO:0000256" key="2">
    <source>
        <dbReference type="SAM" id="Coils"/>
    </source>
</evidence>
<dbReference type="PANTHER" id="PTHR42911:SF2">
    <property type="entry name" value="PROHIBITIN FAMILY PROTEIN"/>
    <property type="match status" value="1"/>
</dbReference>
<dbReference type="CDD" id="cd03401">
    <property type="entry name" value="SPFH_prohibitin"/>
    <property type="match status" value="1"/>
</dbReference>